<keyword evidence="1" id="KW-0547">Nucleotide-binding</keyword>
<keyword evidence="1" id="KW-0067">ATP-binding</keyword>
<accession>A0A623QE48</accession>
<feature type="non-terminal residue" evidence="1">
    <location>
        <position position="1"/>
    </location>
</feature>
<gene>
    <name evidence="1" type="ORF">F7N68_08165</name>
</gene>
<dbReference type="EMBL" id="AALEYG010000042">
    <property type="protein sequence ID" value="ECZ3113895.1"/>
    <property type="molecule type" value="Genomic_DNA"/>
</dbReference>
<name>A0A623QE48_CAMJU</name>
<proteinExistence type="predicted"/>
<sequence length="72" mass="8633">SEIYERVLNELNVYEFETLLINKPILTKIAKNFLEQSQNLIQEKNKFLDLKKAELQKRRAQILNVRESIKED</sequence>
<comment type="caution">
    <text evidence="1">The sequence shown here is derived from an EMBL/GenBank/DDBJ whole genome shotgun (WGS) entry which is preliminary data.</text>
</comment>
<organism evidence="1">
    <name type="scientific">Campylobacter jejuni</name>
    <dbReference type="NCBI Taxonomy" id="197"/>
    <lineage>
        <taxon>Bacteria</taxon>
        <taxon>Pseudomonadati</taxon>
        <taxon>Campylobacterota</taxon>
        <taxon>Epsilonproteobacteria</taxon>
        <taxon>Campylobacterales</taxon>
        <taxon>Campylobacteraceae</taxon>
        <taxon>Campylobacter</taxon>
    </lineage>
</organism>
<evidence type="ECO:0000313" key="1">
    <source>
        <dbReference type="EMBL" id="ECZ3113895.1"/>
    </source>
</evidence>
<protein>
    <submittedName>
        <fullName evidence="1">ATP-binding protein</fullName>
    </submittedName>
</protein>
<dbReference type="AlphaFoldDB" id="A0A623QE48"/>
<reference evidence="1" key="1">
    <citation type="submission" date="2019-09" db="EMBL/GenBank/DDBJ databases">
        <authorList>
            <consortium name="NARMS: The National Antimicrobial Resistance Monitoring System"/>
        </authorList>
    </citation>
    <scope>NUCLEOTIDE SEQUENCE</scope>
    <source>
        <strain evidence="1">FSIS11924232</strain>
    </source>
</reference>
<dbReference type="GO" id="GO:0005524">
    <property type="term" value="F:ATP binding"/>
    <property type="evidence" value="ECO:0007669"/>
    <property type="project" value="UniProtKB-KW"/>
</dbReference>